<dbReference type="Pfam" id="PF00742">
    <property type="entry name" value="Homoserine_dh"/>
    <property type="match status" value="1"/>
</dbReference>
<sequence length="360" mass="39486">MKEGYGRKIWGYIMRIQVVLSGYGTVGREFVKLLNEKYSYIYETYGIQLVVSGVLGRNIAIHNEDGLSIQHLLMYGGGSAAIEEYIEHHPGERATTSISGTVLVESTVTNLKDGNPGKQYIKQAIEKQMDIVAISKGALVTNWRELNEAAKIANVRIRYSGATAAALPTLDIGQFSLAGCRIEKIEGILNGTTNYILSKMNEEDITFEEALKEAQSKGIAETNPILDVSGSDSACKLLLLTNSLMGTENTLTDIHIKGIEHVTKQQIRNAKEQNKYIKLIASAYKDKDGKVSLHVEPYKIDKNHPLAKVNGTEKGITFFTDTMGQVTTIGGASNPRGAAAAALKDIINLYRKDLYRINEG</sequence>
<evidence type="ECO:0000256" key="9">
    <source>
        <dbReference type="ARBA" id="ARBA00023053"/>
    </source>
</evidence>
<feature type="binding site" evidence="14">
    <location>
        <position position="221"/>
    </location>
    <ligand>
        <name>L-homoserine</name>
        <dbReference type="ChEBI" id="CHEBI:57476"/>
    </ligand>
</feature>
<dbReference type="PANTHER" id="PTHR43331">
    <property type="entry name" value="HOMOSERINE DEHYDROGENASE"/>
    <property type="match status" value="1"/>
</dbReference>
<dbReference type="NCBIfam" id="NF005290">
    <property type="entry name" value="PRK06813.1"/>
    <property type="match status" value="1"/>
</dbReference>
<evidence type="ECO:0000256" key="16">
    <source>
        <dbReference type="RuleBase" id="RU004171"/>
    </source>
</evidence>
<evidence type="ECO:0000259" key="17">
    <source>
        <dbReference type="Pfam" id="PF00742"/>
    </source>
</evidence>
<keyword evidence="8 12" id="KW-0560">Oxidoreductase</keyword>
<dbReference type="InterPro" id="IPR036291">
    <property type="entry name" value="NAD(P)-bd_dom_sf"/>
</dbReference>
<evidence type="ECO:0000256" key="7">
    <source>
        <dbReference type="ARBA" id="ARBA00022697"/>
    </source>
</evidence>
<evidence type="ECO:0000256" key="13">
    <source>
        <dbReference type="PIRSR" id="PIRSR036497-1"/>
    </source>
</evidence>
<dbReference type="InterPro" id="IPR005106">
    <property type="entry name" value="Asp/hSer_DH_NAD-bd"/>
</dbReference>
<feature type="domain" description="Homoserine dehydrogenase catalytic" evidence="17">
    <location>
        <begin position="168"/>
        <end position="347"/>
    </location>
</feature>
<evidence type="ECO:0000256" key="3">
    <source>
        <dbReference type="ARBA" id="ARBA00006753"/>
    </source>
</evidence>
<gene>
    <name evidence="19" type="ORF">COI74_14530</name>
</gene>
<evidence type="ECO:0000256" key="6">
    <source>
        <dbReference type="ARBA" id="ARBA00022605"/>
    </source>
</evidence>
<dbReference type="EC" id="1.1.1.3" evidence="4 12"/>
<evidence type="ECO:0000256" key="4">
    <source>
        <dbReference type="ARBA" id="ARBA00013213"/>
    </source>
</evidence>
<feature type="binding site" evidence="14">
    <location>
        <position position="136"/>
    </location>
    <ligand>
        <name>NADPH</name>
        <dbReference type="ChEBI" id="CHEBI:57783"/>
    </ligand>
</feature>
<keyword evidence="9" id="KW-0915">Sodium</keyword>
<dbReference type="PIRSF" id="PIRSF036497">
    <property type="entry name" value="HDH_short"/>
    <property type="match status" value="1"/>
</dbReference>
<evidence type="ECO:0000256" key="10">
    <source>
        <dbReference type="ARBA" id="ARBA00023167"/>
    </source>
</evidence>
<dbReference type="EMBL" id="NUUI01000023">
    <property type="protein sequence ID" value="PHG20381.1"/>
    <property type="molecule type" value="Genomic_DNA"/>
</dbReference>
<evidence type="ECO:0000256" key="8">
    <source>
        <dbReference type="ARBA" id="ARBA00023002"/>
    </source>
</evidence>
<dbReference type="AlphaFoldDB" id="A0ABD6TPT5"/>
<comment type="pathway">
    <text evidence="2 15">Amino-acid biosynthesis; L-methionine biosynthesis via de novo pathway; L-homoserine from L-aspartate: step 3/3.</text>
</comment>
<evidence type="ECO:0000256" key="12">
    <source>
        <dbReference type="PIRNR" id="PIRNR036497"/>
    </source>
</evidence>
<feature type="binding site" evidence="14">
    <location>
        <begin position="22"/>
        <end position="27"/>
    </location>
    <ligand>
        <name>NADP(+)</name>
        <dbReference type="ChEBI" id="CHEBI:58349"/>
    </ligand>
</feature>
<protein>
    <recommendedName>
        <fullName evidence="5 12">Homoserine dehydrogenase</fullName>
        <shortName evidence="12">HDH</shortName>
        <ecNumber evidence="4 12">1.1.1.3</ecNumber>
    </recommendedName>
</protein>
<dbReference type="Pfam" id="PF03447">
    <property type="entry name" value="NAD_binding_3"/>
    <property type="match status" value="1"/>
</dbReference>
<dbReference type="SUPFAM" id="SSF55347">
    <property type="entry name" value="Glyceraldehyde-3-phosphate dehydrogenase-like, C-terminal domain"/>
    <property type="match status" value="1"/>
</dbReference>
<dbReference type="PROSITE" id="PS01042">
    <property type="entry name" value="HOMOSER_DHGENASE"/>
    <property type="match status" value="1"/>
</dbReference>
<comment type="catalytic activity">
    <reaction evidence="11">
        <text>L-homoserine + NADP(+) = L-aspartate 4-semialdehyde + NADPH + H(+)</text>
        <dbReference type="Rhea" id="RHEA:15761"/>
        <dbReference type="ChEBI" id="CHEBI:15378"/>
        <dbReference type="ChEBI" id="CHEBI:57476"/>
        <dbReference type="ChEBI" id="CHEBI:57783"/>
        <dbReference type="ChEBI" id="CHEBI:58349"/>
        <dbReference type="ChEBI" id="CHEBI:537519"/>
        <dbReference type="EC" id="1.1.1.3"/>
    </reaction>
    <physiologicalReaction direction="right-to-left" evidence="11">
        <dbReference type="Rhea" id="RHEA:15763"/>
    </physiologicalReaction>
</comment>
<feature type="active site" description="Proton donor" evidence="13">
    <location>
        <position position="236"/>
    </location>
</feature>
<organism evidence="19 20">
    <name type="scientific">Bacillus wiedmannii</name>
    <dbReference type="NCBI Taxonomy" id="1890302"/>
    <lineage>
        <taxon>Bacteria</taxon>
        <taxon>Bacillati</taxon>
        <taxon>Bacillota</taxon>
        <taxon>Bacilli</taxon>
        <taxon>Bacillales</taxon>
        <taxon>Bacillaceae</taxon>
        <taxon>Bacillus</taxon>
        <taxon>Bacillus cereus group</taxon>
    </lineage>
</organism>
<evidence type="ECO:0000256" key="1">
    <source>
        <dbReference type="ARBA" id="ARBA00005056"/>
    </source>
</evidence>
<dbReference type="SUPFAM" id="SSF51735">
    <property type="entry name" value="NAD(P)-binding Rossmann-fold domains"/>
    <property type="match status" value="1"/>
</dbReference>
<keyword evidence="12 14" id="KW-0521">NADP</keyword>
<dbReference type="InterPro" id="IPR019811">
    <property type="entry name" value="HDH_CS"/>
</dbReference>
<dbReference type="FunFam" id="3.30.360.10:FF:000005">
    <property type="entry name" value="Homoserine dehydrogenase"/>
    <property type="match status" value="1"/>
</dbReference>
<comment type="caution">
    <text evidence="19">The sequence shown here is derived from an EMBL/GenBank/DDBJ whole genome shotgun (WGS) entry which is preliminary data.</text>
</comment>
<dbReference type="PANTHER" id="PTHR43331:SF1">
    <property type="entry name" value="HOMOSERINE DEHYDROGENASE"/>
    <property type="match status" value="1"/>
</dbReference>
<dbReference type="Gene3D" id="3.30.360.10">
    <property type="entry name" value="Dihydrodipicolinate Reductase, domain 2"/>
    <property type="match status" value="1"/>
</dbReference>
<evidence type="ECO:0000256" key="11">
    <source>
        <dbReference type="ARBA" id="ARBA00048841"/>
    </source>
</evidence>
<dbReference type="GO" id="GO:0009086">
    <property type="term" value="P:methionine biosynthetic process"/>
    <property type="evidence" value="ECO:0007669"/>
    <property type="project" value="UniProtKB-KW"/>
</dbReference>
<comment type="pathway">
    <text evidence="1 15">Amino-acid biosynthesis; L-threonine biosynthesis; L-threonine from L-aspartate: step 3/5.</text>
</comment>
<evidence type="ECO:0000256" key="14">
    <source>
        <dbReference type="PIRSR" id="PIRSR036497-2"/>
    </source>
</evidence>
<keyword evidence="10 12" id="KW-0486">Methionine biosynthesis</keyword>
<comment type="similarity">
    <text evidence="3 12 16">Belongs to the homoserine dehydrogenase family.</text>
</comment>
<evidence type="ECO:0000256" key="5">
    <source>
        <dbReference type="ARBA" id="ARBA00013376"/>
    </source>
</evidence>
<reference evidence="19 20" key="1">
    <citation type="submission" date="2017-09" db="EMBL/GenBank/DDBJ databases">
        <title>Large-scale bioinformatics analysis of Bacillus genomes uncovers conserved roles of natural products in bacterial physiology.</title>
        <authorList>
            <consortium name="Agbiome Team Llc"/>
            <person name="Bleich R.M."/>
            <person name="Grubbs K.J."/>
            <person name="Santa Maria K.C."/>
            <person name="Allen S.E."/>
            <person name="Farag S."/>
            <person name="Shank E.A."/>
            <person name="Bowers A."/>
        </authorList>
    </citation>
    <scope>NUCLEOTIDE SEQUENCE [LARGE SCALE GENOMIC DNA]</scope>
    <source>
        <strain evidence="19 20">AFS032503</strain>
    </source>
</reference>
<evidence type="ECO:0000313" key="20">
    <source>
        <dbReference type="Proteomes" id="UP000225062"/>
    </source>
</evidence>
<keyword evidence="7 12" id="KW-0791">Threonine biosynthesis</keyword>
<keyword evidence="6 12" id="KW-0028">Amino-acid biosynthesis</keyword>
<proteinExistence type="inferred from homology"/>
<dbReference type="Gene3D" id="3.40.50.720">
    <property type="entry name" value="NAD(P)-binding Rossmann-like Domain"/>
    <property type="match status" value="1"/>
</dbReference>
<dbReference type="GO" id="GO:0009088">
    <property type="term" value="P:threonine biosynthetic process"/>
    <property type="evidence" value="ECO:0007669"/>
    <property type="project" value="UniProtKB-KW"/>
</dbReference>
<evidence type="ECO:0000313" key="19">
    <source>
        <dbReference type="EMBL" id="PHG20381.1"/>
    </source>
</evidence>
<dbReference type="InterPro" id="IPR001342">
    <property type="entry name" value="HDH_cat"/>
</dbReference>
<dbReference type="InterPro" id="IPR022697">
    <property type="entry name" value="HDH_short"/>
</dbReference>
<evidence type="ECO:0000256" key="2">
    <source>
        <dbReference type="ARBA" id="ARBA00005062"/>
    </source>
</evidence>
<accession>A0ABD6TPT5</accession>
<dbReference type="Proteomes" id="UP000225062">
    <property type="component" value="Unassembled WGS sequence"/>
</dbReference>
<name>A0ABD6TPT5_9BACI</name>
<dbReference type="GO" id="GO:0004412">
    <property type="term" value="F:homoserine dehydrogenase activity"/>
    <property type="evidence" value="ECO:0007669"/>
    <property type="project" value="UniProtKB-EC"/>
</dbReference>
<evidence type="ECO:0000259" key="18">
    <source>
        <dbReference type="Pfam" id="PF03447"/>
    </source>
</evidence>
<evidence type="ECO:0000256" key="15">
    <source>
        <dbReference type="RuleBase" id="RU000579"/>
    </source>
</evidence>
<feature type="domain" description="Aspartate/homoserine dehydrogenase NAD-binding" evidence="18">
    <location>
        <begin position="22"/>
        <end position="159"/>
    </location>
</feature>